<proteinExistence type="predicted"/>
<evidence type="ECO:0000256" key="1">
    <source>
        <dbReference type="SAM" id="MobiDB-lite"/>
    </source>
</evidence>
<organism evidence="2 3">
    <name type="scientific">Dimorphilus gyrociliatus</name>
    <dbReference type="NCBI Taxonomy" id="2664684"/>
    <lineage>
        <taxon>Eukaryota</taxon>
        <taxon>Metazoa</taxon>
        <taxon>Spiralia</taxon>
        <taxon>Lophotrochozoa</taxon>
        <taxon>Annelida</taxon>
        <taxon>Polychaeta</taxon>
        <taxon>Polychaeta incertae sedis</taxon>
        <taxon>Dinophilidae</taxon>
        <taxon>Dimorphilus</taxon>
    </lineage>
</organism>
<sequence length="76" mass="9220">MLNDTRIQDKDVNNNKEIFKNKQEQEKEEKEEEEEVEIEEEKLELEDRNDNYDDDDDCPIVTRFKIDIQEIDISSL</sequence>
<dbReference type="EMBL" id="CAJFCJ010000026">
    <property type="protein sequence ID" value="CAD5125419.1"/>
    <property type="molecule type" value="Genomic_DNA"/>
</dbReference>
<dbReference type="AlphaFoldDB" id="A0A7I8WBB3"/>
<evidence type="ECO:0000313" key="2">
    <source>
        <dbReference type="EMBL" id="CAD5125419.1"/>
    </source>
</evidence>
<protein>
    <submittedName>
        <fullName evidence="2">Uncharacterized protein</fullName>
    </submittedName>
</protein>
<dbReference type="Proteomes" id="UP000549394">
    <property type="component" value="Unassembled WGS sequence"/>
</dbReference>
<accession>A0A7I8WBB3</accession>
<feature type="region of interest" description="Disordered" evidence="1">
    <location>
        <begin position="1"/>
        <end position="57"/>
    </location>
</feature>
<gene>
    <name evidence="2" type="ORF">DGYR_LOCUS12796</name>
</gene>
<name>A0A7I8WBB3_9ANNE</name>
<reference evidence="2 3" key="1">
    <citation type="submission" date="2020-08" db="EMBL/GenBank/DDBJ databases">
        <authorList>
            <person name="Hejnol A."/>
        </authorList>
    </citation>
    <scope>NUCLEOTIDE SEQUENCE [LARGE SCALE GENOMIC DNA]</scope>
</reference>
<evidence type="ECO:0000313" key="3">
    <source>
        <dbReference type="Proteomes" id="UP000549394"/>
    </source>
</evidence>
<feature type="compositionally biased region" description="Basic and acidic residues" evidence="1">
    <location>
        <begin position="1"/>
        <end position="28"/>
    </location>
</feature>
<comment type="caution">
    <text evidence="2">The sequence shown here is derived from an EMBL/GenBank/DDBJ whole genome shotgun (WGS) entry which is preliminary data.</text>
</comment>
<keyword evidence="3" id="KW-1185">Reference proteome</keyword>
<feature type="compositionally biased region" description="Acidic residues" evidence="1">
    <location>
        <begin position="29"/>
        <end position="44"/>
    </location>
</feature>